<dbReference type="Pfam" id="PF00496">
    <property type="entry name" value="SBP_bac_5"/>
    <property type="match status" value="1"/>
</dbReference>
<accession>A0AAE3E610</accession>
<comment type="caution">
    <text evidence="7">The sequence shown here is derived from an EMBL/GenBank/DDBJ whole genome shotgun (WGS) entry which is preliminary data.</text>
</comment>
<dbReference type="GO" id="GO:0015833">
    <property type="term" value="P:peptide transport"/>
    <property type="evidence" value="ECO:0007669"/>
    <property type="project" value="TreeGrafter"/>
</dbReference>
<keyword evidence="3" id="KW-0813">Transport</keyword>
<dbReference type="FunFam" id="3.10.105.10:FF:000001">
    <property type="entry name" value="Oligopeptide ABC transporter, oligopeptide-binding protein"/>
    <property type="match status" value="1"/>
</dbReference>
<dbReference type="PIRSF" id="PIRSF002741">
    <property type="entry name" value="MppA"/>
    <property type="match status" value="1"/>
</dbReference>
<dbReference type="PANTHER" id="PTHR30290:SF10">
    <property type="entry name" value="PERIPLASMIC OLIGOPEPTIDE-BINDING PROTEIN-RELATED"/>
    <property type="match status" value="1"/>
</dbReference>
<evidence type="ECO:0000313" key="7">
    <source>
        <dbReference type="EMBL" id="MCC2222394.1"/>
    </source>
</evidence>
<dbReference type="InterPro" id="IPR000914">
    <property type="entry name" value="SBP_5_dom"/>
</dbReference>
<feature type="domain" description="Solute-binding protein family 5" evidence="6">
    <location>
        <begin position="72"/>
        <end position="453"/>
    </location>
</feature>
<dbReference type="Proteomes" id="UP001198200">
    <property type="component" value="Unassembled WGS sequence"/>
</dbReference>
<keyword evidence="8" id="KW-1185">Reference proteome</keyword>
<sequence>MNRRVMAVTAAAVMSMSGFAVPAMADEEEAVSIQISASIMSMDPLIGGDSTNVAVISNTMEGLFVVDADGQIQNGLCDSYEVSDDQKTYTFHIRDNAKWSDGTPVTAQDFEYAWKRNATAQGDYSKFTYQIEMAAIKNYEAVTSGEADADELGVTAVDDNTLQVELEYPVPFFLNLLTFSPWAPVKESKLTEEGDQFGVDKDSVLYCGAYTLDQWDVGGNTIVLKKNPDYWDAENVDVDEIDLVVISDTQQAVMAYQNGDVDNVTLTGDMVSMYQDDPEFSNVLGSFNYYLMVNTTKDGYDNKDLRQAIAYAIDRESLCTNVLNDGSTPAYNMVMKGLVSNADGEDFVDASGQYFQYDTEKAKELWAKAQEETDLREINIIYDEEKDFAANTAAFIQSQLESTLDGLTVNISSTPKKNRIQLAQDHDYDIELWAWGPDYADPTAILAMFESDHPSNYSLWSSDEFDKLYNEANTTLAGDETARWDNLIKCNDICTENAGCIPLFQTGSATLTKSNVTGITEHNTGVPCYYKFVEKD</sequence>
<gene>
    <name evidence="7" type="ORF">LKD48_12255</name>
</gene>
<evidence type="ECO:0000256" key="2">
    <source>
        <dbReference type="ARBA" id="ARBA00005695"/>
    </source>
</evidence>
<dbReference type="GO" id="GO:1904680">
    <property type="term" value="F:peptide transmembrane transporter activity"/>
    <property type="evidence" value="ECO:0007669"/>
    <property type="project" value="TreeGrafter"/>
</dbReference>
<feature type="signal peptide" evidence="5">
    <location>
        <begin position="1"/>
        <end position="25"/>
    </location>
</feature>
<dbReference type="RefSeq" id="WP_308732125.1">
    <property type="nucleotide sequence ID" value="NZ_JAJEQN010000034.1"/>
</dbReference>
<feature type="chain" id="PRO_5042210155" evidence="5">
    <location>
        <begin position="26"/>
        <end position="536"/>
    </location>
</feature>
<protein>
    <submittedName>
        <fullName evidence="7">Peptide ABC transporter substrate-binding protein</fullName>
    </submittedName>
</protein>
<evidence type="ECO:0000256" key="1">
    <source>
        <dbReference type="ARBA" id="ARBA00004196"/>
    </source>
</evidence>
<dbReference type="GO" id="GO:0043190">
    <property type="term" value="C:ATP-binding cassette (ABC) transporter complex"/>
    <property type="evidence" value="ECO:0007669"/>
    <property type="project" value="InterPro"/>
</dbReference>
<dbReference type="Gene3D" id="3.10.105.10">
    <property type="entry name" value="Dipeptide-binding Protein, Domain 3"/>
    <property type="match status" value="1"/>
</dbReference>
<dbReference type="AlphaFoldDB" id="A0AAE3E610"/>
<evidence type="ECO:0000313" key="8">
    <source>
        <dbReference type="Proteomes" id="UP001198200"/>
    </source>
</evidence>
<dbReference type="InterPro" id="IPR030678">
    <property type="entry name" value="Peptide/Ni-bd"/>
</dbReference>
<comment type="similarity">
    <text evidence="2">Belongs to the bacterial solute-binding protein 5 family.</text>
</comment>
<dbReference type="FunFam" id="3.90.76.10:FF:000001">
    <property type="entry name" value="Oligopeptide ABC transporter substrate-binding protein"/>
    <property type="match status" value="1"/>
</dbReference>
<dbReference type="EMBL" id="JAJEQN010000034">
    <property type="protein sequence ID" value="MCC2222394.1"/>
    <property type="molecule type" value="Genomic_DNA"/>
</dbReference>
<organism evidence="7 8">
    <name type="scientific">Anthropogastromicrobium aceti</name>
    <dbReference type="NCBI Taxonomy" id="2981768"/>
    <lineage>
        <taxon>Bacteria</taxon>
        <taxon>Bacillati</taxon>
        <taxon>Bacillota</taxon>
        <taxon>Clostridia</taxon>
        <taxon>Lachnospirales</taxon>
        <taxon>Lachnospiraceae</taxon>
        <taxon>Anthropogastromicrobium</taxon>
    </lineage>
</organism>
<dbReference type="PANTHER" id="PTHR30290">
    <property type="entry name" value="PERIPLASMIC BINDING COMPONENT OF ABC TRANSPORTER"/>
    <property type="match status" value="1"/>
</dbReference>
<keyword evidence="4 5" id="KW-0732">Signal</keyword>
<dbReference type="CDD" id="cd08504">
    <property type="entry name" value="PBP2_OppA"/>
    <property type="match status" value="1"/>
</dbReference>
<name>A0AAE3E610_9FIRM</name>
<evidence type="ECO:0000256" key="3">
    <source>
        <dbReference type="ARBA" id="ARBA00022448"/>
    </source>
</evidence>
<reference evidence="7 8" key="1">
    <citation type="submission" date="2021-10" db="EMBL/GenBank/DDBJ databases">
        <title>Anaerobic single-cell dispensing facilitates the cultivation of human gut bacteria.</title>
        <authorList>
            <person name="Afrizal A."/>
        </authorList>
    </citation>
    <scope>NUCLEOTIDE SEQUENCE [LARGE SCALE GENOMIC DNA]</scope>
    <source>
        <strain evidence="7 8">CLA-AA-H224</strain>
    </source>
</reference>
<dbReference type="Gene3D" id="3.90.76.10">
    <property type="entry name" value="Dipeptide-binding Protein, Domain 1"/>
    <property type="match status" value="1"/>
</dbReference>
<dbReference type="InterPro" id="IPR039424">
    <property type="entry name" value="SBP_5"/>
</dbReference>
<proteinExistence type="inferred from homology"/>
<evidence type="ECO:0000259" key="6">
    <source>
        <dbReference type="Pfam" id="PF00496"/>
    </source>
</evidence>
<comment type="subcellular location">
    <subcellularLocation>
        <location evidence="1">Cell envelope</location>
    </subcellularLocation>
</comment>
<evidence type="ECO:0000256" key="4">
    <source>
        <dbReference type="ARBA" id="ARBA00022729"/>
    </source>
</evidence>
<dbReference type="Gene3D" id="3.40.190.10">
    <property type="entry name" value="Periplasmic binding protein-like II"/>
    <property type="match status" value="1"/>
</dbReference>
<evidence type="ECO:0000256" key="5">
    <source>
        <dbReference type="SAM" id="SignalP"/>
    </source>
</evidence>
<dbReference type="GO" id="GO:0030288">
    <property type="term" value="C:outer membrane-bounded periplasmic space"/>
    <property type="evidence" value="ECO:0007669"/>
    <property type="project" value="UniProtKB-ARBA"/>
</dbReference>
<dbReference type="SUPFAM" id="SSF53850">
    <property type="entry name" value="Periplasmic binding protein-like II"/>
    <property type="match status" value="1"/>
</dbReference>